<dbReference type="EMBL" id="JACRSP010000002">
    <property type="protein sequence ID" value="MBC8535933.1"/>
    <property type="molecule type" value="Genomic_DNA"/>
</dbReference>
<dbReference type="Proteomes" id="UP000620366">
    <property type="component" value="Unassembled WGS sequence"/>
</dbReference>
<reference evidence="1" key="1">
    <citation type="submission" date="2020-08" db="EMBL/GenBank/DDBJ databases">
        <title>Genome public.</title>
        <authorList>
            <person name="Liu C."/>
            <person name="Sun Q."/>
        </authorList>
    </citation>
    <scope>NUCLEOTIDE SEQUENCE</scope>
    <source>
        <strain evidence="1">BX7</strain>
    </source>
</reference>
<dbReference type="RefSeq" id="WP_249299673.1">
    <property type="nucleotide sequence ID" value="NZ_JACRSP010000002.1"/>
</dbReference>
<comment type="caution">
    <text evidence="1">The sequence shown here is derived from an EMBL/GenBank/DDBJ whole genome shotgun (WGS) entry which is preliminary data.</text>
</comment>
<organism evidence="1 2">
    <name type="scientific">Feifania hominis</name>
    <dbReference type="NCBI Taxonomy" id="2763660"/>
    <lineage>
        <taxon>Bacteria</taxon>
        <taxon>Bacillati</taxon>
        <taxon>Bacillota</taxon>
        <taxon>Clostridia</taxon>
        <taxon>Eubacteriales</taxon>
        <taxon>Feifaniaceae</taxon>
        <taxon>Feifania</taxon>
    </lineage>
</organism>
<name>A0A926DD54_9FIRM</name>
<keyword evidence="2" id="KW-1185">Reference proteome</keyword>
<sequence length="64" mass="7528">MARIYKEHLDTSGVLDLCFRAGHIAMEVWTYMNQMEQVPPLKAMSLNDPYKLLVEFNGYLSYHF</sequence>
<dbReference type="AlphaFoldDB" id="A0A926DD54"/>
<evidence type="ECO:0000313" key="1">
    <source>
        <dbReference type="EMBL" id="MBC8535933.1"/>
    </source>
</evidence>
<gene>
    <name evidence="1" type="ORF">H8695_04415</name>
</gene>
<proteinExistence type="predicted"/>
<accession>A0A926DD54</accession>
<protein>
    <submittedName>
        <fullName evidence="1">Uncharacterized protein</fullName>
    </submittedName>
</protein>
<evidence type="ECO:0000313" key="2">
    <source>
        <dbReference type="Proteomes" id="UP000620366"/>
    </source>
</evidence>